<feature type="compositionally biased region" description="Acidic residues" evidence="1">
    <location>
        <begin position="201"/>
        <end position="213"/>
    </location>
</feature>
<evidence type="ECO:0000256" key="1">
    <source>
        <dbReference type="SAM" id="MobiDB-lite"/>
    </source>
</evidence>
<dbReference type="Pfam" id="PF14258">
    <property type="entry name" value="DUF4350"/>
    <property type="match status" value="1"/>
</dbReference>
<organism evidence="4 5">
    <name type="scientific">Chitinimonas prasina</name>
    <dbReference type="NCBI Taxonomy" id="1434937"/>
    <lineage>
        <taxon>Bacteria</taxon>
        <taxon>Pseudomonadati</taxon>
        <taxon>Pseudomonadota</taxon>
        <taxon>Betaproteobacteria</taxon>
        <taxon>Neisseriales</taxon>
        <taxon>Chitinibacteraceae</taxon>
        <taxon>Chitinimonas</taxon>
    </lineage>
</organism>
<accession>A0ABQ5YNE0</accession>
<dbReference type="InterPro" id="IPR025646">
    <property type="entry name" value="DUF4350"/>
</dbReference>
<feature type="compositionally biased region" description="Low complexity" evidence="1">
    <location>
        <begin position="214"/>
        <end position="223"/>
    </location>
</feature>
<feature type="transmembrane region" description="Helical" evidence="2">
    <location>
        <begin position="329"/>
        <end position="349"/>
    </location>
</feature>
<protein>
    <recommendedName>
        <fullName evidence="3">DUF4350 domain-containing protein</fullName>
    </recommendedName>
</protein>
<comment type="caution">
    <text evidence="4">The sequence shown here is derived from an EMBL/GenBank/DDBJ whole genome shotgun (WGS) entry which is preliminary data.</text>
</comment>
<feature type="compositionally biased region" description="Low complexity" evidence="1">
    <location>
        <begin position="187"/>
        <end position="200"/>
    </location>
</feature>
<keyword evidence="2" id="KW-1133">Transmembrane helix</keyword>
<keyword evidence="2" id="KW-0812">Transmembrane</keyword>
<keyword evidence="5" id="KW-1185">Reference proteome</keyword>
<dbReference type="Proteomes" id="UP001156706">
    <property type="component" value="Unassembled WGS sequence"/>
</dbReference>
<proteinExistence type="predicted"/>
<evidence type="ECO:0000259" key="3">
    <source>
        <dbReference type="Pfam" id="PF14258"/>
    </source>
</evidence>
<sequence>MNAPQRNQVLLTVLSLMLCAVSVWAWFHYMERTWQSSHYRSEAALSNPMLAAERLLTARGQKVVVHNNLTGALRRTPDAGVILVANNVNVMTPAQAQQLLAWVAKGGVLINTADTRANSEANASEVAPLSTQFDTWLEFTDSDDEDAAQAAEPTEADSAAETTAETPAEAAPSDDGETGEPTITDNAAAPPEAAADTAEPATDDSEPAPEEAEAPAPAAAPKAKLPRNMVELQLPGLPYPLRMARQGGYLDWGGDAPEPEWGDTDGEHIRAYRHGKGQVILLSHMPFANDNLREADHGELLVALASHGNADKPFWIVQGLDMPTWQEALWAYVPLGLISLGLALLLWLWSAVMRFGPLLPDPQTDRRALMEHIDASGRWLWHARNGRVTLLQAMRNATLAQLLRRSPDLQRLQPDALAQHLAERHKLPLELVELALHKAPANHPIDFFRQIQTLQTLRTSHER</sequence>
<gene>
    <name evidence="4" type="ORF">GCM10007907_36260</name>
</gene>
<evidence type="ECO:0000313" key="5">
    <source>
        <dbReference type="Proteomes" id="UP001156706"/>
    </source>
</evidence>
<feature type="compositionally biased region" description="Low complexity" evidence="1">
    <location>
        <begin position="148"/>
        <end position="171"/>
    </location>
</feature>
<evidence type="ECO:0000313" key="4">
    <source>
        <dbReference type="EMBL" id="GLR14836.1"/>
    </source>
</evidence>
<evidence type="ECO:0000256" key="2">
    <source>
        <dbReference type="SAM" id="Phobius"/>
    </source>
</evidence>
<name>A0ABQ5YNE0_9NEIS</name>
<keyword evidence="2" id="KW-0472">Membrane</keyword>
<feature type="domain" description="DUF4350" evidence="3">
    <location>
        <begin position="46"/>
        <end position="304"/>
    </location>
</feature>
<dbReference type="EMBL" id="BSOG01000005">
    <property type="protein sequence ID" value="GLR14836.1"/>
    <property type="molecule type" value="Genomic_DNA"/>
</dbReference>
<dbReference type="InterPro" id="IPR029062">
    <property type="entry name" value="Class_I_gatase-like"/>
</dbReference>
<dbReference type="Gene3D" id="3.40.50.880">
    <property type="match status" value="1"/>
</dbReference>
<dbReference type="RefSeq" id="WP_284197903.1">
    <property type="nucleotide sequence ID" value="NZ_BSOG01000005.1"/>
</dbReference>
<feature type="region of interest" description="Disordered" evidence="1">
    <location>
        <begin position="144"/>
        <end position="224"/>
    </location>
</feature>
<reference evidence="5" key="1">
    <citation type="journal article" date="2019" name="Int. J. Syst. Evol. Microbiol.">
        <title>The Global Catalogue of Microorganisms (GCM) 10K type strain sequencing project: providing services to taxonomists for standard genome sequencing and annotation.</title>
        <authorList>
            <consortium name="The Broad Institute Genomics Platform"/>
            <consortium name="The Broad Institute Genome Sequencing Center for Infectious Disease"/>
            <person name="Wu L."/>
            <person name="Ma J."/>
        </authorList>
    </citation>
    <scope>NUCLEOTIDE SEQUENCE [LARGE SCALE GENOMIC DNA]</scope>
    <source>
        <strain evidence="5">NBRC 110044</strain>
    </source>
</reference>